<comment type="caution">
    <text evidence="2">The sequence shown here is derived from an EMBL/GenBank/DDBJ whole genome shotgun (WGS) entry which is preliminary data.</text>
</comment>
<reference evidence="2 3" key="1">
    <citation type="submission" date="2019-12" db="EMBL/GenBank/DDBJ databases">
        <authorList>
            <person name="Alioto T."/>
            <person name="Alioto T."/>
            <person name="Gomez Garrido J."/>
        </authorList>
    </citation>
    <scope>NUCLEOTIDE SEQUENCE [LARGE SCALE GENOMIC DNA]</scope>
</reference>
<name>A0A8S0Q9E5_OLEEU</name>
<organism evidence="2 3">
    <name type="scientific">Olea europaea subsp. europaea</name>
    <dbReference type="NCBI Taxonomy" id="158383"/>
    <lineage>
        <taxon>Eukaryota</taxon>
        <taxon>Viridiplantae</taxon>
        <taxon>Streptophyta</taxon>
        <taxon>Embryophyta</taxon>
        <taxon>Tracheophyta</taxon>
        <taxon>Spermatophyta</taxon>
        <taxon>Magnoliopsida</taxon>
        <taxon>eudicotyledons</taxon>
        <taxon>Gunneridae</taxon>
        <taxon>Pentapetalae</taxon>
        <taxon>asterids</taxon>
        <taxon>lamiids</taxon>
        <taxon>Lamiales</taxon>
        <taxon>Oleaceae</taxon>
        <taxon>Oleeae</taxon>
        <taxon>Olea</taxon>
    </lineage>
</organism>
<dbReference type="EMBL" id="CACTIH010000602">
    <property type="protein sequence ID" value="CAA2961729.1"/>
    <property type="molecule type" value="Genomic_DNA"/>
</dbReference>
<dbReference type="OrthoDB" id="679819at2759"/>
<gene>
    <name evidence="2" type="ORF">OLEA9_A009389</name>
</gene>
<sequence length="104" mass="11614">MGLAEAPKWRGWPPSPRSTISGSIILLPYIVRVDPPPSSSDDLFSYYQRFLPKTTADEESRIIHAYDIIFKGFAARLSPEEVKAMEKIPGFISAEVSVVAYLAR</sequence>
<dbReference type="GO" id="GO:0006508">
    <property type="term" value="P:proteolysis"/>
    <property type="evidence" value="ECO:0007669"/>
    <property type="project" value="UniProtKB-KW"/>
</dbReference>
<dbReference type="Gramene" id="OE9A009389T1">
    <property type="protein sequence ID" value="OE9A009389C1"/>
    <property type="gene ID" value="OE9A009389"/>
</dbReference>
<evidence type="ECO:0000313" key="3">
    <source>
        <dbReference type="Proteomes" id="UP000594638"/>
    </source>
</evidence>
<keyword evidence="2" id="KW-0645">Protease</keyword>
<dbReference type="Pfam" id="PF05922">
    <property type="entry name" value="Inhibitor_I9"/>
    <property type="match status" value="1"/>
</dbReference>
<dbReference type="Proteomes" id="UP000594638">
    <property type="component" value="Unassembled WGS sequence"/>
</dbReference>
<evidence type="ECO:0000313" key="2">
    <source>
        <dbReference type="EMBL" id="CAA2961729.1"/>
    </source>
</evidence>
<dbReference type="InterPro" id="IPR037045">
    <property type="entry name" value="S8pro/Inhibitor_I9_sf"/>
</dbReference>
<evidence type="ECO:0000259" key="1">
    <source>
        <dbReference type="Pfam" id="PF05922"/>
    </source>
</evidence>
<keyword evidence="3" id="KW-1185">Reference proteome</keyword>
<dbReference type="GO" id="GO:0008233">
    <property type="term" value="F:peptidase activity"/>
    <property type="evidence" value="ECO:0007669"/>
    <property type="project" value="UniProtKB-KW"/>
</dbReference>
<dbReference type="AlphaFoldDB" id="A0A8S0Q9E5"/>
<proteinExistence type="predicted"/>
<feature type="domain" description="Inhibitor I9" evidence="1">
    <location>
        <begin position="29"/>
        <end position="97"/>
    </location>
</feature>
<dbReference type="InterPro" id="IPR010259">
    <property type="entry name" value="S8pro/Inhibitor_I9"/>
</dbReference>
<protein>
    <submittedName>
        <fullName evidence="2">Subtilisin-like protease</fullName>
    </submittedName>
</protein>
<accession>A0A8S0Q9E5</accession>
<dbReference type="Gene3D" id="3.30.70.80">
    <property type="entry name" value="Peptidase S8 propeptide/proteinase inhibitor I9"/>
    <property type="match status" value="1"/>
</dbReference>
<keyword evidence="2" id="KW-0378">Hydrolase</keyword>